<comment type="caution">
    <text evidence="2">The sequence shown here is derived from an EMBL/GenBank/DDBJ whole genome shotgun (WGS) entry which is preliminary data.</text>
</comment>
<keyword evidence="3" id="KW-1185">Reference proteome</keyword>
<accession>A0ABR8CIW0</accession>
<evidence type="ECO:0000313" key="2">
    <source>
        <dbReference type="EMBL" id="MBD2343142.1"/>
    </source>
</evidence>
<gene>
    <name evidence="2" type="ORF">H6G18_03135</name>
</gene>
<evidence type="ECO:0000313" key="3">
    <source>
        <dbReference type="Proteomes" id="UP000607281"/>
    </source>
</evidence>
<evidence type="ECO:0000256" key="1">
    <source>
        <dbReference type="SAM" id="SignalP"/>
    </source>
</evidence>
<organism evidence="2 3">
    <name type="scientific">Anabaena subtropica FACHB-260</name>
    <dbReference type="NCBI Taxonomy" id="2692884"/>
    <lineage>
        <taxon>Bacteria</taxon>
        <taxon>Bacillati</taxon>
        <taxon>Cyanobacteriota</taxon>
        <taxon>Cyanophyceae</taxon>
        <taxon>Nostocales</taxon>
        <taxon>Nostocaceae</taxon>
        <taxon>Anabaena</taxon>
    </lineage>
</organism>
<name>A0ABR8CIW0_9NOST</name>
<feature type="chain" id="PRO_5046265032" evidence="1">
    <location>
        <begin position="28"/>
        <end position="140"/>
    </location>
</feature>
<dbReference type="EMBL" id="JACJRF010000003">
    <property type="protein sequence ID" value="MBD2343142.1"/>
    <property type="molecule type" value="Genomic_DNA"/>
</dbReference>
<protein>
    <submittedName>
        <fullName evidence="2">DUF1036 domain-containing protein</fullName>
    </submittedName>
</protein>
<proteinExistence type="predicted"/>
<dbReference type="InterPro" id="IPR009380">
    <property type="entry name" value="DUF1036"/>
</dbReference>
<keyword evidence="1" id="KW-0732">Signal</keyword>
<reference evidence="2 3" key="1">
    <citation type="journal article" date="2020" name="ISME J.">
        <title>Comparative genomics reveals insights into cyanobacterial evolution and habitat adaptation.</title>
        <authorList>
            <person name="Chen M.Y."/>
            <person name="Teng W.K."/>
            <person name="Zhao L."/>
            <person name="Hu C.X."/>
            <person name="Zhou Y.K."/>
            <person name="Han B.P."/>
            <person name="Song L.R."/>
            <person name="Shu W.S."/>
        </authorList>
    </citation>
    <scope>NUCLEOTIDE SEQUENCE [LARGE SCALE GENOMIC DNA]</scope>
    <source>
        <strain evidence="2 3">FACHB-260</strain>
    </source>
</reference>
<dbReference type="Proteomes" id="UP000607281">
    <property type="component" value="Unassembled WGS sequence"/>
</dbReference>
<dbReference type="Pfam" id="PF06282">
    <property type="entry name" value="DUF1036"/>
    <property type="match status" value="1"/>
</dbReference>
<dbReference type="RefSeq" id="WP_190405615.1">
    <property type="nucleotide sequence ID" value="NZ_JACJRF010000003.1"/>
</dbReference>
<feature type="signal peptide" evidence="1">
    <location>
        <begin position="1"/>
        <end position="27"/>
    </location>
</feature>
<sequence length="140" mass="15668">MKAVSSLIISSLLSLPIVLSIAPAAKADLIVCSNSKDKAYVAKAWYSGGRWVASGWTHIYSGQCEVVLVGDMRKASTYIYVANKNWEPWRLQGRKTSIFCLQQSSFQITNADKRCSSRMIPKAFYQVTSPGNYDHTIRLR</sequence>